<accession>A0A7Y8Y178</accession>
<name>A0A7Y8Y178_9FLAO</name>
<keyword evidence="1" id="KW-0812">Transmembrane</keyword>
<evidence type="ECO:0000256" key="1">
    <source>
        <dbReference type="SAM" id="Phobius"/>
    </source>
</evidence>
<dbReference type="AlphaFoldDB" id="A0A7Y8Y178"/>
<dbReference type="RefSeq" id="WP_176005499.1">
    <property type="nucleotide sequence ID" value="NZ_JABWMI010000009.1"/>
</dbReference>
<proteinExistence type="predicted"/>
<feature type="transmembrane region" description="Helical" evidence="1">
    <location>
        <begin position="90"/>
        <end position="112"/>
    </location>
</feature>
<evidence type="ECO:0000313" key="3">
    <source>
        <dbReference type="Proteomes" id="UP000535020"/>
    </source>
</evidence>
<gene>
    <name evidence="2" type="ORF">HZF10_07060</name>
</gene>
<evidence type="ECO:0000313" key="2">
    <source>
        <dbReference type="EMBL" id="NYA70673.1"/>
    </source>
</evidence>
<feature type="transmembrane region" description="Helical" evidence="1">
    <location>
        <begin position="63"/>
        <end position="83"/>
    </location>
</feature>
<keyword evidence="1" id="KW-0472">Membrane</keyword>
<organism evidence="2 3">
    <name type="scientific">Flavobacterium agri</name>
    <dbReference type="NCBI Taxonomy" id="2743471"/>
    <lineage>
        <taxon>Bacteria</taxon>
        <taxon>Pseudomonadati</taxon>
        <taxon>Bacteroidota</taxon>
        <taxon>Flavobacteriia</taxon>
        <taxon>Flavobacteriales</taxon>
        <taxon>Flavobacteriaceae</taxon>
        <taxon>Flavobacterium</taxon>
    </lineage>
</organism>
<keyword evidence="1" id="KW-1133">Transmembrane helix</keyword>
<dbReference type="Proteomes" id="UP000535020">
    <property type="component" value="Unassembled WGS sequence"/>
</dbReference>
<protein>
    <submittedName>
        <fullName evidence="2">DoxX family membrane protein</fullName>
    </submittedName>
</protein>
<keyword evidence="3" id="KW-1185">Reference proteome</keyword>
<dbReference type="EMBL" id="JACBJI010000002">
    <property type="protein sequence ID" value="NYA70673.1"/>
    <property type="molecule type" value="Genomic_DNA"/>
</dbReference>
<sequence length="147" mass="15942">MESKTMHIAQLFLRISLSVSFFSAVADRFGLWGNPGEPFVAWGNWENFLAYSASVNSFMPSQVLGILAVSATALEIALPFFLLIGYKTRIAAATSGILLLMFGLAMTFGFSIKAPLDYSVFTASAGAFLLSCIKEYGLSLDKMRASE</sequence>
<reference evidence="2 3" key="1">
    <citation type="submission" date="2020-07" db="EMBL/GenBank/DDBJ databases">
        <authorList>
            <person name="Sun Q."/>
        </authorList>
    </citation>
    <scope>NUCLEOTIDE SEQUENCE [LARGE SCALE GENOMIC DNA]</scope>
    <source>
        <strain evidence="2 3">MAH-1</strain>
    </source>
</reference>
<comment type="caution">
    <text evidence="2">The sequence shown here is derived from an EMBL/GenBank/DDBJ whole genome shotgun (WGS) entry which is preliminary data.</text>
</comment>